<keyword evidence="1" id="KW-1133">Transmembrane helix</keyword>
<dbReference type="AlphaFoldDB" id="A0A848L5I4"/>
<evidence type="ECO:0000256" key="1">
    <source>
        <dbReference type="SAM" id="Phobius"/>
    </source>
</evidence>
<organism evidence="2 3">
    <name type="scientific">Pyxidicoccus fallax</name>
    <dbReference type="NCBI Taxonomy" id="394095"/>
    <lineage>
        <taxon>Bacteria</taxon>
        <taxon>Pseudomonadati</taxon>
        <taxon>Myxococcota</taxon>
        <taxon>Myxococcia</taxon>
        <taxon>Myxococcales</taxon>
        <taxon>Cystobacterineae</taxon>
        <taxon>Myxococcaceae</taxon>
        <taxon>Pyxidicoccus</taxon>
    </lineage>
</organism>
<keyword evidence="3" id="KW-1185">Reference proteome</keyword>
<sequence length="227" mass="24978">MFDPWIITIGSGLALLGAASTLWSIARVFRWRKWKRQAVAWQAFADHNGWSFRATPGAMYGVGVLQMESPNPELPVSLFTEHRGSGNDWHVVTIMRVALGDALPPGMSVKPARLTDKVLRLVGIKDKGEEVGDAALDNMLELKNVPAEMGAVLSRPAIRKLLLTQVRTYTDFSIEAGFLTVELTDVPKTPMELDAFMYPALGLAQALRAMEDRTLPQPSAQPRLQPG</sequence>
<name>A0A848L5I4_9BACT</name>
<dbReference type="EMBL" id="JABBJJ010000009">
    <property type="protein sequence ID" value="NMO13876.1"/>
    <property type="molecule type" value="Genomic_DNA"/>
</dbReference>
<accession>A0A848L5I4</accession>
<keyword evidence="1" id="KW-0812">Transmembrane</keyword>
<evidence type="ECO:0000313" key="2">
    <source>
        <dbReference type="EMBL" id="NMO13876.1"/>
    </source>
</evidence>
<dbReference type="RefSeq" id="WP_169343156.1">
    <property type="nucleotide sequence ID" value="NZ_JABBJJ010000009.1"/>
</dbReference>
<dbReference type="Proteomes" id="UP000518300">
    <property type="component" value="Unassembled WGS sequence"/>
</dbReference>
<comment type="caution">
    <text evidence="2">The sequence shown here is derived from an EMBL/GenBank/DDBJ whole genome shotgun (WGS) entry which is preliminary data.</text>
</comment>
<feature type="transmembrane region" description="Helical" evidence="1">
    <location>
        <begin position="6"/>
        <end position="26"/>
    </location>
</feature>
<reference evidence="2 3" key="1">
    <citation type="submission" date="2020-04" db="EMBL/GenBank/DDBJ databases">
        <title>Draft genome of Pyxidicoccus fallax type strain.</title>
        <authorList>
            <person name="Whitworth D.E."/>
        </authorList>
    </citation>
    <scope>NUCLEOTIDE SEQUENCE [LARGE SCALE GENOMIC DNA]</scope>
    <source>
        <strain evidence="2 3">DSM 14698</strain>
    </source>
</reference>
<keyword evidence="1" id="KW-0472">Membrane</keyword>
<evidence type="ECO:0000313" key="3">
    <source>
        <dbReference type="Proteomes" id="UP000518300"/>
    </source>
</evidence>
<gene>
    <name evidence="2" type="ORF">HG543_03235</name>
</gene>
<protein>
    <submittedName>
        <fullName evidence="2">Uncharacterized protein</fullName>
    </submittedName>
</protein>
<proteinExistence type="predicted"/>